<gene>
    <name evidence="2" type="ORF">DW927_07840</name>
</gene>
<reference evidence="2 3" key="1">
    <citation type="submission" date="2018-08" db="EMBL/GenBank/DDBJ databases">
        <title>A genome reference for cultivated species of the human gut microbiota.</title>
        <authorList>
            <person name="Zou Y."/>
            <person name="Xue W."/>
            <person name="Luo G."/>
        </authorList>
    </citation>
    <scope>NUCLEOTIDE SEQUENCE [LARGE SCALE GENOMIC DNA]</scope>
    <source>
        <strain evidence="2 3">AM43-11</strain>
    </source>
</reference>
<dbReference type="Pfam" id="PF03235">
    <property type="entry name" value="GmrSD_N"/>
    <property type="match status" value="1"/>
</dbReference>
<evidence type="ECO:0000259" key="1">
    <source>
        <dbReference type="Pfam" id="PF03235"/>
    </source>
</evidence>
<proteinExistence type="predicted"/>
<dbReference type="PANTHER" id="PTHR39639">
    <property type="entry name" value="CHROMOSOME 16, WHOLE GENOME SHOTGUN SEQUENCE"/>
    <property type="match status" value="1"/>
</dbReference>
<dbReference type="EMBL" id="QSFP01000007">
    <property type="protein sequence ID" value="RHA67628.1"/>
    <property type="molecule type" value="Genomic_DNA"/>
</dbReference>
<evidence type="ECO:0000313" key="3">
    <source>
        <dbReference type="Proteomes" id="UP000284465"/>
    </source>
</evidence>
<accession>A0A1Q6SFJ2</accession>
<dbReference type="Proteomes" id="UP000284465">
    <property type="component" value="Unassembled WGS sequence"/>
</dbReference>
<protein>
    <submittedName>
        <fullName evidence="2">DUF262 domain-containing protein</fullName>
    </submittedName>
</protein>
<organism evidence="2 3">
    <name type="scientific">Roseburia intestinalis</name>
    <dbReference type="NCBI Taxonomy" id="166486"/>
    <lineage>
        <taxon>Bacteria</taxon>
        <taxon>Bacillati</taxon>
        <taxon>Bacillota</taxon>
        <taxon>Clostridia</taxon>
        <taxon>Lachnospirales</taxon>
        <taxon>Lachnospiraceae</taxon>
        <taxon>Roseburia</taxon>
    </lineage>
</organism>
<comment type="caution">
    <text evidence="2">The sequence shown here is derived from an EMBL/GenBank/DDBJ whole genome shotgun (WGS) entry which is preliminary data.</text>
</comment>
<dbReference type="AlphaFoldDB" id="A0A1Q6SFJ2"/>
<dbReference type="RefSeq" id="WP_118591022.1">
    <property type="nucleotide sequence ID" value="NZ_JAAILV010000034.1"/>
</dbReference>
<dbReference type="PANTHER" id="PTHR39639:SF1">
    <property type="entry name" value="DUF262 DOMAIN-CONTAINING PROTEIN"/>
    <property type="match status" value="1"/>
</dbReference>
<feature type="domain" description="GmrSD restriction endonucleases N-terminal" evidence="1">
    <location>
        <begin position="83"/>
        <end position="228"/>
    </location>
</feature>
<sequence>MEKKVKEELDKLIIIGNESGMLRTSTVKQLLNDLNKKTEEDFEDAVQYVEEKNIGLNTDDSENKLFLDSSKIAIVPKTLSVESIVKKIRYEEINLDTEFQRKRSLWKNDVKSQLIESFMVQLPVPPMYFDGKDANSWLVIDGLQRLCTLKEFLLDKTLILSDMEYLADYNGCTFDDLPRIYQRRVEEAQIAFYLILPDTPENVKYSLFKRINTPGLKLEPQEIRHALYQGKATIYLKELAENEIFTTATDGDVLTERMLDREMVLRYLALRCLGEGAYKNNTLNEYLCETMDFLNSQEEPFFRDNKELFFKALECCYHIFGRLAFRRISYSRPTEKKPFNSALFEGWTNAVAELSEQERLILEERKEILIQKFIAEIEKRSTFNNDISSGKYRSFVRRNEAIRQMVREVLEYA</sequence>
<dbReference type="InterPro" id="IPR004919">
    <property type="entry name" value="GmrSD_N"/>
</dbReference>
<evidence type="ECO:0000313" key="2">
    <source>
        <dbReference type="EMBL" id="RHA67628.1"/>
    </source>
</evidence>
<name>A0A1Q6SFJ2_9FIRM</name>